<comment type="caution">
    <text evidence="2">The sequence shown here is derived from an EMBL/GenBank/DDBJ whole genome shotgun (WGS) entry which is preliminary data.</text>
</comment>
<dbReference type="PANTHER" id="PTHR43053:SF6">
    <property type="entry name" value="SITS-BINDING PROTEIN"/>
    <property type="match status" value="1"/>
</dbReference>
<keyword evidence="3" id="KW-1185">Reference proteome</keyword>
<dbReference type="AlphaFoldDB" id="A0A8S4QN82"/>
<proteinExistence type="predicted"/>
<dbReference type="EMBL" id="CAKXAJ010016142">
    <property type="protein sequence ID" value="CAH2216617.1"/>
    <property type="molecule type" value="Genomic_DNA"/>
</dbReference>
<evidence type="ECO:0000313" key="2">
    <source>
        <dbReference type="EMBL" id="CAH2216617.1"/>
    </source>
</evidence>
<accession>A0A8S4QN82</accession>
<feature type="domain" description="Glycosyl hydrolase family 31 C-terminal" evidence="1">
    <location>
        <begin position="21"/>
        <end position="63"/>
    </location>
</feature>
<sequence>MPYCLVTPLLLKYKREALEEGLPLIRPLWLVADVDVALPVQDEFAIGDEIVVAPVLHKGETTRE</sequence>
<dbReference type="Gene3D" id="2.60.40.1180">
    <property type="entry name" value="Golgi alpha-mannosidase II"/>
    <property type="match status" value="1"/>
</dbReference>
<dbReference type="InterPro" id="IPR013780">
    <property type="entry name" value="Glyco_hydro_b"/>
</dbReference>
<dbReference type="Pfam" id="PF21365">
    <property type="entry name" value="Glyco_hydro_31_3rd"/>
    <property type="match status" value="1"/>
</dbReference>
<dbReference type="PANTHER" id="PTHR43053">
    <property type="entry name" value="GLYCOSIDASE FAMILY 31"/>
    <property type="match status" value="1"/>
</dbReference>
<evidence type="ECO:0000313" key="3">
    <source>
        <dbReference type="Proteomes" id="UP000838756"/>
    </source>
</evidence>
<reference evidence="2" key="1">
    <citation type="submission" date="2022-03" db="EMBL/GenBank/DDBJ databases">
        <authorList>
            <person name="Lindestad O."/>
        </authorList>
    </citation>
    <scope>NUCLEOTIDE SEQUENCE</scope>
</reference>
<dbReference type="InterPro" id="IPR050985">
    <property type="entry name" value="Alpha-glycosidase_related"/>
</dbReference>
<organism evidence="2 3">
    <name type="scientific">Pararge aegeria aegeria</name>
    <dbReference type="NCBI Taxonomy" id="348720"/>
    <lineage>
        <taxon>Eukaryota</taxon>
        <taxon>Metazoa</taxon>
        <taxon>Ecdysozoa</taxon>
        <taxon>Arthropoda</taxon>
        <taxon>Hexapoda</taxon>
        <taxon>Insecta</taxon>
        <taxon>Pterygota</taxon>
        <taxon>Neoptera</taxon>
        <taxon>Endopterygota</taxon>
        <taxon>Lepidoptera</taxon>
        <taxon>Glossata</taxon>
        <taxon>Ditrysia</taxon>
        <taxon>Papilionoidea</taxon>
        <taxon>Nymphalidae</taxon>
        <taxon>Satyrinae</taxon>
        <taxon>Satyrini</taxon>
        <taxon>Parargina</taxon>
        <taxon>Pararge</taxon>
    </lineage>
</organism>
<dbReference type="InterPro" id="IPR048395">
    <property type="entry name" value="Glyco_hydro_31_C"/>
</dbReference>
<dbReference type="Proteomes" id="UP000838756">
    <property type="component" value="Unassembled WGS sequence"/>
</dbReference>
<name>A0A8S4QN82_9NEOP</name>
<feature type="non-terminal residue" evidence="2">
    <location>
        <position position="1"/>
    </location>
</feature>
<protein>
    <submittedName>
        <fullName evidence="2">Jg23882 protein</fullName>
    </submittedName>
</protein>
<gene>
    <name evidence="2" type="primary">jg23882</name>
    <name evidence="2" type="ORF">PAEG_LOCUS4607</name>
</gene>
<dbReference type="OrthoDB" id="10070917at2759"/>
<evidence type="ECO:0000259" key="1">
    <source>
        <dbReference type="Pfam" id="PF21365"/>
    </source>
</evidence>